<dbReference type="GO" id="GO:0016616">
    <property type="term" value="F:oxidoreductase activity, acting on the CH-OH group of donors, NAD or NADP as acceptor"/>
    <property type="evidence" value="ECO:0007669"/>
    <property type="project" value="InterPro"/>
</dbReference>
<dbReference type="PANTHER" id="PTHR23406">
    <property type="entry name" value="MALIC ENZYME-RELATED"/>
    <property type="match status" value="1"/>
</dbReference>
<dbReference type="InterPro" id="IPR046346">
    <property type="entry name" value="Aminoacid_DH-like_N_sf"/>
</dbReference>
<sequence length="67" mass="7970">DPLYLGVRKNRITGDAYNKFIETFVRHVESKFPKLYLHWEDFGRDHATEILKVYRPQIATFNDDVQG</sequence>
<feature type="non-terminal residue" evidence="3">
    <location>
        <position position="67"/>
    </location>
</feature>
<evidence type="ECO:0000313" key="3">
    <source>
        <dbReference type="EMBL" id="ETJ32409.1"/>
    </source>
</evidence>
<keyword evidence="1" id="KW-0520">NAD</keyword>
<dbReference type="InterPro" id="IPR037062">
    <property type="entry name" value="Malic_N_dom_sf"/>
</dbReference>
<dbReference type="SUPFAM" id="SSF53223">
    <property type="entry name" value="Aminoacid dehydrogenase-like, N-terminal domain"/>
    <property type="match status" value="1"/>
</dbReference>
<dbReference type="EMBL" id="AZMM01013132">
    <property type="protein sequence ID" value="ETJ32409.1"/>
    <property type="molecule type" value="Genomic_DNA"/>
</dbReference>
<dbReference type="InterPro" id="IPR001891">
    <property type="entry name" value="Malic_OxRdtase"/>
</dbReference>
<feature type="non-terminal residue" evidence="3">
    <location>
        <position position="1"/>
    </location>
</feature>
<dbReference type="PANTHER" id="PTHR23406:SF34">
    <property type="entry name" value="NAD-DEPENDENT MALIC ENZYME, MITOCHONDRIAL"/>
    <property type="match status" value="1"/>
</dbReference>
<dbReference type="GO" id="GO:0004470">
    <property type="term" value="F:malic enzyme activity"/>
    <property type="evidence" value="ECO:0007669"/>
    <property type="project" value="InterPro"/>
</dbReference>
<dbReference type="GO" id="GO:0005829">
    <property type="term" value="C:cytosol"/>
    <property type="evidence" value="ECO:0007669"/>
    <property type="project" value="TreeGrafter"/>
</dbReference>
<dbReference type="PRINTS" id="PR00072">
    <property type="entry name" value="MALOXRDTASE"/>
</dbReference>
<evidence type="ECO:0000256" key="1">
    <source>
        <dbReference type="ARBA" id="ARBA00023027"/>
    </source>
</evidence>
<gene>
    <name evidence="3" type="ORF">Q604_UNBC13132G0001</name>
</gene>
<protein>
    <submittedName>
        <fullName evidence="3">Malic enzyme, NAD binding protein</fullName>
    </submittedName>
</protein>
<accession>W1XU59</accession>
<comment type="caution">
    <text evidence="3">The sequence shown here is derived from an EMBL/GenBank/DDBJ whole genome shotgun (WGS) entry which is preliminary data.</text>
</comment>
<feature type="domain" description="Malic enzyme N-terminal" evidence="2">
    <location>
        <begin position="1"/>
        <end position="55"/>
    </location>
</feature>
<name>W1XU59_9ZZZZ</name>
<dbReference type="Pfam" id="PF00390">
    <property type="entry name" value="malic"/>
    <property type="match status" value="1"/>
</dbReference>
<dbReference type="AlphaFoldDB" id="W1XU59"/>
<evidence type="ECO:0000259" key="2">
    <source>
        <dbReference type="Pfam" id="PF00390"/>
    </source>
</evidence>
<dbReference type="InterPro" id="IPR012301">
    <property type="entry name" value="Malic_N_dom"/>
</dbReference>
<dbReference type="Gene3D" id="3.40.50.10380">
    <property type="entry name" value="Malic enzyme, N-terminal domain"/>
    <property type="match status" value="1"/>
</dbReference>
<proteinExistence type="predicted"/>
<organism evidence="3">
    <name type="scientific">human gut metagenome</name>
    <dbReference type="NCBI Taxonomy" id="408170"/>
    <lineage>
        <taxon>unclassified sequences</taxon>
        <taxon>metagenomes</taxon>
        <taxon>organismal metagenomes</taxon>
    </lineage>
</organism>
<dbReference type="GO" id="GO:0006108">
    <property type="term" value="P:malate metabolic process"/>
    <property type="evidence" value="ECO:0007669"/>
    <property type="project" value="TreeGrafter"/>
</dbReference>
<reference evidence="3" key="1">
    <citation type="submission" date="2013-12" db="EMBL/GenBank/DDBJ databases">
        <title>A Varibaculum cambriense genome reconstructed from a premature infant gut community with otherwise low bacterial novelty that shifts toward anaerobic metabolism during the third week of life.</title>
        <authorList>
            <person name="Brown C.T."/>
            <person name="Sharon I."/>
            <person name="Thomas B.C."/>
            <person name="Castelle C.J."/>
            <person name="Morowitz M.J."/>
            <person name="Banfield J.F."/>
        </authorList>
    </citation>
    <scope>NUCLEOTIDE SEQUENCE</scope>
</reference>